<organism evidence="8 9">
    <name type="scientific">Pseudooceanicola lipolyticus</name>
    <dbReference type="NCBI Taxonomy" id="2029104"/>
    <lineage>
        <taxon>Bacteria</taxon>
        <taxon>Pseudomonadati</taxon>
        <taxon>Pseudomonadota</taxon>
        <taxon>Alphaproteobacteria</taxon>
        <taxon>Rhodobacterales</taxon>
        <taxon>Paracoccaceae</taxon>
        <taxon>Pseudooceanicola</taxon>
    </lineage>
</organism>
<dbReference type="PROSITE" id="PS50109">
    <property type="entry name" value="HIS_KIN"/>
    <property type="match status" value="1"/>
</dbReference>
<keyword evidence="6" id="KW-1133">Transmembrane helix</keyword>
<dbReference type="Gene3D" id="1.10.287.130">
    <property type="match status" value="1"/>
</dbReference>
<dbReference type="PANTHER" id="PTHR42878">
    <property type="entry name" value="TWO-COMPONENT HISTIDINE KINASE"/>
    <property type="match status" value="1"/>
</dbReference>
<evidence type="ECO:0000256" key="6">
    <source>
        <dbReference type="SAM" id="Phobius"/>
    </source>
</evidence>
<accession>A0A2M8J2C1</accession>
<dbReference type="GO" id="GO:0000156">
    <property type="term" value="F:phosphorelay response regulator activity"/>
    <property type="evidence" value="ECO:0007669"/>
    <property type="project" value="TreeGrafter"/>
</dbReference>
<dbReference type="Gene3D" id="3.30.565.10">
    <property type="entry name" value="Histidine kinase-like ATPase, C-terminal domain"/>
    <property type="match status" value="1"/>
</dbReference>
<reference evidence="8 9" key="1">
    <citation type="journal article" date="2018" name="Int. J. Syst. Evol. Microbiol.">
        <title>Pseudooceanicola lipolyticus sp. nov., a marine alphaproteobacterium, reclassification of Oceanicola flagellatus as Pseudooceanicola flagellatus comb. nov. and emended description of the genus Pseudooceanicola.</title>
        <authorList>
            <person name="Huang M.-M."/>
            <person name="Guo L.-L."/>
            <person name="Wu Y.-H."/>
            <person name="Lai Q.-L."/>
            <person name="Shao Z.-Z."/>
            <person name="Wang C.-S."/>
            <person name="Wu M."/>
            <person name="Xu X.-W."/>
        </authorList>
    </citation>
    <scope>NUCLEOTIDE SEQUENCE [LARGE SCALE GENOMIC DNA]</scope>
    <source>
        <strain evidence="8 9">157</strain>
    </source>
</reference>
<dbReference type="GO" id="GO:0000155">
    <property type="term" value="F:phosphorelay sensor kinase activity"/>
    <property type="evidence" value="ECO:0007669"/>
    <property type="project" value="InterPro"/>
</dbReference>
<name>A0A2M8J2C1_9RHOB</name>
<comment type="catalytic activity">
    <reaction evidence="1">
        <text>ATP + protein L-histidine = ADP + protein N-phospho-L-histidine.</text>
        <dbReference type="EC" id="2.7.13.3"/>
    </reaction>
</comment>
<feature type="domain" description="Histidine kinase" evidence="7">
    <location>
        <begin position="226"/>
        <end position="437"/>
    </location>
</feature>
<dbReference type="SMART" id="SM00388">
    <property type="entry name" value="HisKA"/>
    <property type="match status" value="1"/>
</dbReference>
<evidence type="ECO:0000256" key="1">
    <source>
        <dbReference type="ARBA" id="ARBA00000085"/>
    </source>
</evidence>
<dbReference type="EMBL" id="PGTB01000027">
    <property type="protein sequence ID" value="PJE36913.1"/>
    <property type="molecule type" value="Genomic_DNA"/>
</dbReference>
<dbReference type="InterPro" id="IPR003661">
    <property type="entry name" value="HisK_dim/P_dom"/>
</dbReference>
<dbReference type="InterPro" id="IPR050351">
    <property type="entry name" value="BphY/WalK/GraS-like"/>
</dbReference>
<keyword evidence="6" id="KW-0472">Membrane</keyword>
<dbReference type="RefSeq" id="WP_100162308.1">
    <property type="nucleotide sequence ID" value="NZ_PGTB01000027.1"/>
</dbReference>
<evidence type="ECO:0000256" key="5">
    <source>
        <dbReference type="ARBA" id="ARBA00022777"/>
    </source>
</evidence>
<dbReference type="AlphaFoldDB" id="A0A2M8J2C1"/>
<dbReference type="GO" id="GO:0007234">
    <property type="term" value="P:osmosensory signaling via phosphorelay pathway"/>
    <property type="evidence" value="ECO:0007669"/>
    <property type="project" value="TreeGrafter"/>
</dbReference>
<keyword evidence="9" id="KW-1185">Reference proteome</keyword>
<dbReference type="SUPFAM" id="SSF47384">
    <property type="entry name" value="Homodimeric domain of signal transducing histidine kinase"/>
    <property type="match status" value="1"/>
</dbReference>
<evidence type="ECO:0000256" key="4">
    <source>
        <dbReference type="ARBA" id="ARBA00022679"/>
    </source>
</evidence>
<comment type="caution">
    <text evidence="8">The sequence shown here is derived from an EMBL/GenBank/DDBJ whole genome shotgun (WGS) entry which is preliminary data.</text>
</comment>
<keyword evidence="5" id="KW-0418">Kinase</keyword>
<evidence type="ECO:0000256" key="2">
    <source>
        <dbReference type="ARBA" id="ARBA00012438"/>
    </source>
</evidence>
<feature type="transmembrane region" description="Helical" evidence="6">
    <location>
        <begin position="14"/>
        <end position="36"/>
    </location>
</feature>
<evidence type="ECO:0000259" key="7">
    <source>
        <dbReference type="PROSITE" id="PS50109"/>
    </source>
</evidence>
<protein>
    <recommendedName>
        <fullName evidence="2">histidine kinase</fullName>
        <ecNumber evidence="2">2.7.13.3</ecNumber>
    </recommendedName>
</protein>
<dbReference type="InterPro" id="IPR036890">
    <property type="entry name" value="HATPase_C_sf"/>
</dbReference>
<dbReference type="SUPFAM" id="SSF55874">
    <property type="entry name" value="ATPase domain of HSP90 chaperone/DNA topoisomerase II/histidine kinase"/>
    <property type="match status" value="1"/>
</dbReference>
<dbReference type="InterPro" id="IPR005467">
    <property type="entry name" value="His_kinase_dom"/>
</dbReference>
<dbReference type="GO" id="GO:0030295">
    <property type="term" value="F:protein kinase activator activity"/>
    <property type="evidence" value="ECO:0007669"/>
    <property type="project" value="TreeGrafter"/>
</dbReference>
<keyword evidence="3" id="KW-0597">Phosphoprotein</keyword>
<dbReference type="EC" id="2.7.13.3" evidence="2"/>
<evidence type="ECO:0000313" key="8">
    <source>
        <dbReference type="EMBL" id="PJE36913.1"/>
    </source>
</evidence>
<evidence type="ECO:0000313" key="9">
    <source>
        <dbReference type="Proteomes" id="UP000231553"/>
    </source>
</evidence>
<evidence type="ECO:0000256" key="3">
    <source>
        <dbReference type="ARBA" id="ARBA00022553"/>
    </source>
</evidence>
<dbReference type="InterPro" id="IPR036097">
    <property type="entry name" value="HisK_dim/P_sf"/>
</dbReference>
<feature type="transmembrane region" description="Helical" evidence="6">
    <location>
        <begin position="181"/>
        <end position="202"/>
    </location>
</feature>
<gene>
    <name evidence="8" type="ORF">CVM52_09685</name>
</gene>
<proteinExistence type="predicted"/>
<keyword evidence="4" id="KW-0808">Transferase</keyword>
<dbReference type="Pfam" id="PF02518">
    <property type="entry name" value="HATPase_c"/>
    <property type="match status" value="1"/>
</dbReference>
<dbReference type="PANTHER" id="PTHR42878:SF15">
    <property type="entry name" value="BACTERIOPHYTOCHROME"/>
    <property type="match status" value="1"/>
</dbReference>
<dbReference type="PRINTS" id="PR00344">
    <property type="entry name" value="BCTRLSENSOR"/>
</dbReference>
<dbReference type="Proteomes" id="UP000231553">
    <property type="component" value="Unassembled WGS sequence"/>
</dbReference>
<dbReference type="InterPro" id="IPR003594">
    <property type="entry name" value="HATPase_dom"/>
</dbReference>
<dbReference type="InterPro" id="IPR004358">
    <property type="entry name" value="Sig_transdc_His_kin-like_C"/>
</dbReference>
<keyword evidence="6" id="KW-0812">Transmembrane</keyword>
<sequence length="437" mass="48346">MTPQIQLRRNLRTITWTIAGIGVAVTLLFAAVFLYARRDQARLIETQLAKHSVMIELQSAIGYGGMIHHFKNWVLRPDEPQYRDAAVDSAQRALQLLDRLEGIMAESQPDISLEAQRQTIRAYLDHIGRVVALHEAGVSAREIDTAVRISDTDALGELARLRGQVIAHMQSQQSALEDRKALVLLLPFALIALLTAGLLVLVRQRARLRFEHDATRIDEMEQFTQIAVHDLRAPLRQIASLAEFALDDLGETAGQGDARSHVQMIANRAAKLEALVAAVFRYIRVEGAAQEITEVDLRALVEEIARLHVPAGGSVSLVGEFPVVRAQAVELGIILRNLISNAVKHHPDQRPQIIVRHLRAGNGHRFEVEDNGPGIARTDAGKVFDMFWSLEKRENSAEVSGVGLALVRRIVTRWGTGISLRDASPSGTIFSFTMPAF</sequence>
<dbReference type="SMART" id="SM00387">
    <property type="entry name" value="HATPase_c"/>
    <property type="match status" value="1"/>
</dbReference>
<dbReference type="OrthoDB" id="9795133at2"/>